<evidence type="ECO:0000313" key="4">
    <source>
        <dbReference type="Proteomes" id="UP000244248"/>
    </source>
</evidence>
<gene>
    <name evidence="3" type="ORF">CJD38_12030</name>
</gene>
<dbReference type="EMBL" id="QANS01000004">
    <property type="protein sequence ID" value="PTU31022.1"/>
    <property type="molecule type" value="Genomic_DNA"/>
</dbReference>
<organism evidence="3 4">
    <name type="scientific">Stenotrophobium rhamnosiphilum</name>
    <dbReference type="NCBI Taxonomy" id="2029166"/>
    <lineage>
        <taxon>Bacteria</taxon>
        <taxon>Pseudomonadati</taxon>
        <taxon>Pseudomonadota</taxon>
        <taxon>Gammaproteobacteria</taxon>
        <taxon>Nevskiales</taxon>
        <taxon>Nevskiaceae</taxon>
        <taxon>Stenotrophobium</taxon>
    </lineage>
</organism>
<reference evidence="3 4" key="1">
    <citation type="submission" date="2018-04" db="EMBL/GenBank/DDBJ databases">
        <title>Novel species isolated from glacier.</title>
        <authorList>
            <person name="Liu Q."/>
            <person name="Xin Y.-H."/>
        </authorList>
    </citation>
    <scope>NUCLEOTIDE SEQUENCE [LARGE SCALE GENOMIC DNA]</scope>
    <source>
        <strain evidence="3 4">GT1R17</strain>
    </source>
</reference>
<dbReference type="Gene3D" id="1.25.40.10">
    <property type="entry name" value="Tetratricopeptide repeat domain"/>
    <property type="match status" value="2"/>
</dbReference>
<feature type="repeat" description="TPR" evidence="1">
    <location>
        <begin position="204"/>
        <end position="237"/>
    </location>
</feature>
<evidence type="ECO:0008006" key="5">
    <source>
        <dbReference type="Google" id="ProtNLM"/>
    </source>
</evidence>
<dbReference type="AlphaFoldDB" id="A0A2T5MEN0"/>
<dbReference type="PANTHER" id="PTHR12558">
    <property type="entry name" value="CELL DIVISION CYCLE 16,23,27"/>
    <property type="match status" value="1"/>
</dbReference>
<accession>A0A2T5MEN0</accession>
<dbReference type="SUPFAM" id="SSF48452">
    <property type="entry name" value="TPR-like"/>
    <property type="match status" value="1"/>
</dbReference>
<dbReference type="Pfam" id="PF13181">
    <property type="entry name" value="TPR_8"/>
    <property type="match status" value="2"/>
</dbReference>
<dbReference type="OrthoDB" id="192575at2"/>
<feature type="repeat" description="TPR" evidence="1">
    <location>
        <begin position="279"/>
        <end position="312"/>
    </location>
</feature>
<proteinExistence type="predicted"/>
<protein>
    <recommendedName>
        <fullName evidence="5">Tetratricopeptide repeat protein</fullName>
    </recommendedName>
</protein>
<dbReference type="InterPro" id="IPR011990">
    <property type="entry name" value="TPR-like_helical_dom_sf"/>
</dbReference>
<evidence type="ECO:0000256" key="1">
    <source>
        <dbReference type="PROSITE-ProRule" id="PRU00339"/>
    </source>
</evidence>
<keyword evidence="4" id="KW-1185">Reference proteome</keyword>
<feature type="repeat" description="TPR" evidence="1">
    <location>
        <begin position="55"/>
        <end position="88"/>
    </location>
</feature>
<feature type="chain" id="PRO_5015657046" description="Tetratricopeptide repeat protein" evidence="2">
    <location>
        <begin position="21"/>
        <end position="323"/>
    </location>
</feature>
<evidence type="ECO:0000256" key="2">
    <source>
        <dbReference type="SAM" id="SignalP"/>
    </source>
</evidence>
<dbReference type="SMART" id="SM00028">
    <property type="entry name" value="TPR"/>
    <property type="match status" value="4"/>
</dbReference>
<dbReference type="RefSeq" id="WP_107940606.1">
    <property type="nucleotide sequence ID" value="NZ_QANS01000004.1"/>
</dbReference>
<keyword evidence="1" id="KW-0802">TPR repeat</keyword>
<dbReference type="InterPro" id="IPR019734">
    <property type="entry name" value="TPR_rpt"/>
</dbReference>
<keyword evidence="2" id="KW-0732">Signal</keyword>
<evidence type="ECO:0000313" key="3">
    <source>
        <dbReference type="EMBL" id="PTU31022.1"/>
    </source>
</evidence>
<dbReference type="PANTHER" id="PTHR12558:SF13">
    <property type="entry name" value="CELL DIVISION CYCLE PROTEIN 27 HOMOLOG"/>
    <property type="match status" value="1"/>
</dbReference>
<dbReference type="PROSITE" id="PS50005">
    <property type="entry name" value="TPR"/>
    <property type="match status" value="3"/>
</dbReference>
<comment type="caution">
    <text evidence="3">The sequence shown here is derived from an EMBL/GenBank/DDBJ whole genome shotgun (WGS) entry which is preliminary data.</text>
</comment>
<dbReference type="Proteomes" id="UP000244248">
    <property type="component" value="Unassembled WGS sequence"/>
</dbReference>
<sequence>MILRGISALLALLLGTAVFAADVTLDSARAEFVAMHSDEAQRQFTLLQAQTPNDPAVLFYLGRLQLRQNHRKTAVQLLRRAVELKPDNVDYRIWISAAIGAYIDDVPFYRKLSLAQEIHQHLDAALLVDPRSVDVRDGLVRFHLAAPTIIGGGRDKAVAEAARLMALDRSEGSIANGVIAIHDKRYVDAEREFRAAIQAAPKSAAPRYELGKLQQIQKNFDAAFATFEDVMQLLPRETAAYYHYAHTAALANQRLDSGLEKVKVFLARGPMTDEDPTPVMGYRVLGRLSALSAKKDAARNAYQTALKLDPDNAETAAALKKLD</sequence>
<feature type="signal peptide" evidence="2">
    <location>
        <begin position="1"/>
        <end position="20"/>
    </location>
</feature>
<name>A0A2T5MEN0_9GAMM</name>